<sequence>MVDNDVQKNMDALVEELKSLSLAPRMRAQLAVAHTPNFWTILEYGKEGYEIRFSKMLRWLLDPTANHGLGDYVLRSMARFADAQLGSADAVSIGEQYVPDNRDGAETEALRKHIDVFAHERNARICVTVETKMGTDEHASMTANGEESQLKKYYDTVTGHAEYGTYAHSYFIFLTEDGHVPPSFPEDEAQRADWQRRWVFMSYADLRALLDTCMLRLADMDAMKIVSDFRTDVTRKIDMSDDDLFGVFDAYRAQVETLHDYFFGDDDDDAKASSDRDLQRAGIAFLGALGDRMPLDDAKFLLKMVYDHIHIGRQDHRVNKDVQKLVRRIFNHYAERQLDISDPSRFGTEPKDARTSPAKPAYAPRVVAMRMTNGKGQGLHFAEDREGQRTVYLSGSSNGVFPNDPIRAPRGSALKAPAKSDAATLLALPEDELAAFVDAWIDFSWAANIERDAQAARRADVATEVAESTGSTEA</sequence>
<dbReference type="Proteomes" id="UP000293208">
    <property type="component" value="Unassembled WGS sequence"/>
</dbReference>
<dbReference type="InterPro" id="IPR029470">
    <property type="entry name" value="PDDEXK_4"/>
</dbReference>
<organism evidence="1 2">
    <name type="scientific">Bifidobacterium pseudolongum subsp. globosum</name>
    <dbReference type="NCBI Taxonomy" id="1690"/>
    <lineage>
        <taxon>Bacteria</taxon>
        <taxon>Bacillati</taxon>
        <taxon>Actinomycetota</taxon>
        <taxon>Actinomycetes</taxon>
        <taxon>Bifidobacteriales</taxon>
        <taxon>Bifidobacteriaceae</taxon>
        <taxon>Bifidobacterium</taxon>
    </lineage>
</organism>
<dbReference type="EMBL" id="RYUY01000001">
    <property type="protein sequence ID" value="RYQ40600.1"/>
    <property type="molecule type" value="Genomic_DNA"/>
</dbReference>
<dbReference type="RefSeq" id="WP_129914045.1">
    <property type="nucleotide sequence ID" value="NZ_RYUY01000001.1"/>
</dbReference>
<comment type="caution">
    <text evidence="1">The sequence shown here is derived from an EMBL/GenBank/DDBJ whole genome shotgun (WGS) entry which is preliminary data.</text>
</comment>
<gene>
    <name evidence="1" type="ORF">PG2001B_0481</name>
</gene>
<dbReference type="AlphaFoldDB" id="A0A4Q5AYU3"/>
<dbReference type="Pfam" id="PF14281">
    <property type="entry name" value="PDDEXK_4"/>
    <property type="match status" value="1"/>
</dbReference>
<evidence type="ECO:0000313" key="2">
    <source>
        <dbReference type="Proteomes" id="UP000293208"/>
    </source>
</evidence>
<accession>A0A4Q5AYU3</accession>
<name>A0A4Q5AYU3_9BIFI</name>
<reference evidence="1 2" key="1">
    <citation type="submission" date="2018-12" db="EMBL/GenBank/DDBJ databases">
        <title>Unveiling genomic diversity among members of the Bifidobacterium pseudolongum species, a widely distributed gut commensal of the animal kingdom.</title>
        <authorList>
            <person name="Lugli G.A."/>
            <person name="Duranti S."/>
            <person name="Albert K."/>
            <person name="Mancabelli L."/>
            <person name="Napoli S."/>
            <person name="Viappiani A."/>
            <person name="Anzalone R."/>
            <person name="Longhi G."/>
            <person name="Milani C."/>
            <person name="Turroni F."/>
            <person name="Alessandri G."/>
            <person name="Sela D.A."/>
            <person name="Van Sinderen D."/>
            <person name="Ventura M."/>
        </authorList>
    </citation>
    <scope>NUCLEOTIDE SEQUENCE [LARGE SCALE GENOMIC DNA]</scope>
    <source>
        <strain evidence="1 2">2001B</strain>
    </source>
</reference>
<proteinExistence type="predicted"/>
<evidence type="ECO:0000313" key="1">
    <source>
        <dbReference type="EMBL" id="RYQ40600.1"/>
    </source>
</evidence>
<protein>
    <submittedName>
        <fullName evidence="1">PD-(D/E)XK nuclease superfamily</fullName>
    </submittedName>
</protein>